<dbReference type="EMBL" id="RBNJ01025250">
    <property type="protein sequence ID" value="RUS15669.1"/>
    <property type="molecule type" value="Genomic_DNA"/>
</dbReference>
<reference evidence="3 4" key="1">
    <citation type="journal article" date="2018" name="New Phytol.">
        <title>Phylogenomics of Endogonaceae and evolution of mycorrhizas within Mucoromycota.</title>
        <authorList>
            <person name="Chang Y."/>
            <person name="Desiro A."/>
            <person name="Na H."/>
            <person name="Sandor L."/>
            <person name="Lipzen A."/>
            <person name="Clum A."/>
            <person name="Barry K."/>
            <person name="Grigoriev I.V."/>
            <person name="Martin F.M."/>
            <person name="Stajich J.E."/>
            <person name="Smith M.E."/>
            <person name="Bonito G."/>
            <person name="Spatafora J.W."/>
        </authorList>
    </citation>
    <scope>NUCLEOTIDE SEQUENCE [LARGE SCALE GENOMIC DNA]</scope>
    <source>
        <strain evidence="3 4">AD002</strain>
    </source>
</reference>
<feature type="region of interest" description="Disordered" evidence="1">
    <location>
        <begin position="582"/>
        <end position="627"/>
    </location>
</feature>
<dbReference type="InterPro" id="IPR055509">
    <property type="entry name" value="DUF7082"/>
</dbReference>
<feature type="compositionally biased region" description="Polar residues" evidence="1">
    <location>
        <begin position="342"/>
        <end position="367"/>
    </location>
</feature>
<name>A0A433PDT8_9FUNG</name>
<dbReference type="Proteomes" id="UP000274822">
    <property type="component" value="Unassembled WGS sequence"/>
</dbReference>
<feature type="region of interest" description="Disordered" evidence="1">
    <location>
        <begin position="276"/>
        <end position="413"/>
    </location>
</feature>
<organism evidence="3 4">
    <name type="scientific">Jimgerdemannia flammicorona</name>
    <dbReference type="NCBI Taxonomy" id="994334"/>
    <lineage>
        <taxon>Eukaryota</taxon>
        <taxon>Fungi</taxon>
        <taxon>Fungi incertae sedis</taxon>
        <taxon>Mucoromycota</taxon>
        <taxon>Mucoromycotina</taxon>
        <taxon>Endogonomycetes</taxon>
        <taxon>Endogonales</taxon>
        <taxon>Endogonaceae</taxon>
        <taxon>Jimgerdemannia</taxon>
    </lineage>
</organism>
<accession>A0A433PDT8</accession>
<feature type="compositionally biased region" description="Polar residues" evidence="1">
    <location>
        <begin position="472"/>
        <end position="484"/>
    </location>
</feature>
<gene>
    <name evidence="3" type="ORF">BC938DRAFT_476863</name>
</gene>
<feature type="region of interest" description="Disordered" evidence="1">
    <location>
        <begin position="528"/>
        <end position="553"/>
    </location>
</feature>
<evidence type="ECO:0000259" key="2">
    <source>
        <dbReference type="Pfam" id="PF23305"/>
    </source>
</evidence>
<evidence type="ECO:0000256" key="1">
    <source>
        <dbReference type="SAM" id="MobiDB-lite"/>
    </source>
</evidence>
<protein>
    <recommendedName>
        <fullName evidence="2">DUF7082 domain-containing protein</fullName>
    </recommendedName>
</protein>
<dbReference type="PANTHER" id="PTHR39463">
    <property type="entry name" value="MEDUSA"/>
    <property type="match status" value="1"/>
</dbReference>
<proteinExistence type="predicted"/>
<dbReference type="Pfam" id="PF23305">
    <property type="entry name" value="DUF7082"/>
    <property type="match status" value="1"/>
</dbReference>
<evidence type="ECO:0000313" key="4">
    <source>
        <dbReference type="Proteomes" id="UP000274822"/>
    </source>
</evidence>
<feature type="compositionally biased region" description="Polar residues" evidence="1">
    <location>
        <begin position="450"/>
        <end position="465"/>
    </location>
</feature>
<dbReference type="AlphaFoldDB" id="A0A433PDT8"/>
<dbReference type="PANTHER" id="PTHR39463:SF1">
    <property type="entry name" value="MEDUSA"/>
    <property type="match status" value="1"/>
</dbReference>
<feature type="compositionally biased region" description="Low complexity" evidence="1">
    <location>
        <begin position="404"/>
        <end position="413"/>
    </location>
</feature>
<dbReference type="GO" id="GO:0005634">
    <property type="term" value="C:nucleus"/>
    <property type="evidence" value="ECO:0007669"/>
    <property type="project" value="TreeGrafter"/>
</dbReference>
<feature type="region of interest" description="Disordered" evidence="1">
    <location>
        <begin position="1"/>
        <end position="53"/>
    </location>
</feature>
<keyword evidence="4" id="KW-1185">Reference proteome</keyword>
<feature type="compositionally biased region" description="Low complexity" evidence="1">
    <location>
        <begin position="297"/>
        <end position="327"/>
    </location>
</feature>
<evidence type="ECO:0000313" key="3">
    <source>
        <dbReference type="EMBL" id="RUS15669.1"/>
    </source>
</evidence>
<feature type="region of interest" description="Disordered" evidence="1">
    <location>
        <begin position="427"/>
        <end position="513"/>
    </location>
</feature>
<feature type="compositionally biased region" description="Low complexity" evidence="1">
    <location>
        <begin position="7"/>
        <end position="33"/>
    </location>
</feature>
<feature type="domain" description="DUF7082" evidence="2">
    <location>
        <begin position="94"/>
        <end position="248"/>
    </location>
</feature>
<comment type="caution">
    <text evidence="3">The sequence shown here is derived from an EMBL/GenBank/DDBJ whole genome shotgun (WGS) entry which is preliminary data.</text>
</comment>
<feature type="compositionally biased region" description="Low complexity" evidence="1">
    <location>
        <begin position="487"/>
        <end position="499"/>
    </location>
</feature>
<feature type="compositionally biased region" description="Acidic residues" evidence="1">
    <location>
        <begin position="598"/>
        <end position="613"/>
    </location>
</feature>
<sequence>MSPTATYSYRQSQQQSPYGYTSASTGSPSSTMSNMNLGGLPSGDMTTPPGPLTPGAAPAGGYFVPGSPPSSGISGYMTSAGSSMAGYPYASLLNKANLKISGNLEDMALNWSPEEWETRRRLVQFWRRQEGNDIHCTFAPVAPADRVPNSIVVSCIYWQEKNDCYITSVDCIYLLESLIGVRFTVEEKNRIRRNLEGFRPQTVSKCKPESAEFFKLIMSFPNPKPRNIEKDVKVFPWKVLSYALKKIISKYTASYSSTASVNIDAFQTTAYPAGGQMGANSSSPSPYGYDDAGGPSGSSSHSPSSGVHLDPSMMPHQQPQHQQQSSSGLRYANAPSPHHIVASQQPLRSNSATSMHSRSPYPQTAGLQPSHYDAVPSQHLSPYGSPHHLAQPGHRTPNTATLDSPHSSHPSLSPHVVAAEAQHEPLSPHNMHHYSTTTAVSGIPSGPVSAYTSHLQPSHTHSPSQPYAHYAYSTQHSHQSSLSPYSHVHGQQQQHQNHGTPGLSYPDTGAASGAAQVEIHMPKEEPGTVVYDAGHHHGVAGSHHATPRNLTPLGDEYHHHGGWGGADESSVRKGFANIVYPYDHGSAQGQHQTRRDHDDEEGDEDAEGEEDEGYIVGAGSVGGEGRV</sequence>